<evidence type="ECO:0000256" key="8">
    <source>
        <dbReference type="ARBA" id="ARBA00049299"/>
    </source>
</evidence>
<sequence>SHIVAFHDAYTDPIKGSVCMVMEYMDAGTLQQFVQSKREADEGTLAAVARGVLKGLAAMHAQHRIHRDIKPSNILLDRRGRIKIGDFGVTRELGATASLASTFTGTLTYMSPERINSESYSYPSDIWSLGLVLVTLALGYFPLQTQVSAATTPRHVLNAVTIRSVNTATNQGVSASATRCGRIRV</sequence>
<dbReference type="Proteomes" id="UP000664859">
    <property type="component" value="Unassembled WGS sequence"/>
</dbReference>
<dbReference type="PANTHER" id="PTHR48013:SF9">
    <property type="entry name" value="DUAL SPECIFICITY MITOGEN-ACTIVATED PROTEIN KINASE KINASE 5"/>
    <property type="match status" value="1"/>
</dbReference>
<evidence type="ECO:0000256" key="5">
    <source>
        <dbReference type="ARBA" id="ARBA00038035"/>
    </source>
</evidence>
<name>A0A835YWH2_9STRA</name>
<dbReference type="AlphaFoldDB" id="A0A835YWH2"/>
<dbReference type="SUPFAM" id="SSF56112">
    <property type="entry name" value="Protein kinase-like (PK-like)"/>
    <property type="match status" value="1"/>
</dbReference>
<dbReference type="InterPro" id="IPR000719">
    <property type="entry name" value="Prot_kinase_dom"/>
</dbReference>
<dbReference type="OrthoDB" id="10252354at2759"/>
<accession>A0A835YWH2</accession>
<comment type="similarity">
    <text evidence="5">Belongs to the protein kinase superfamily. STE Ser/Thr protein kinase family. MAP kinase kinase subfamily.</text>
</comment>
<keyword evidence="3 11" id="KW-0418">Kinase</keyword>
<keyword evidence="2" id="KW-0547">Nucleotide-binding</keyword>
<comment type="catalytic activity">
    <reaction evidence="7">
        <text>L-seryl-[protein] + ATP = O-phospho-L-seryl-[protein] + ADP + H(+)</text>
        <dbReference type="Rhea" id="RHEA:17989"/>
        <dbReference type="Rhea" id="RHEA-COMP:9863"/>
        <dbReference type="Rhea" id="RHEA-COMP:11604"/>
        <dbReference type="ChEBI" id="CHEBI:15378"/>
        <dbReference type="ChEBI" id="CHEBI:29999"/>
        <dbReference type="ChEBI" id="CHEBI:30616"/>
        <dbReference type="ChEBI" id="CHEBI:83421"/>
        <dbReference type="ChEBI" id="CHEBI:456216"/>
        <dbReference type="EC" id="2.7.12.2"/>
    </reaction>
</comment>
<evidence type="ECO:0000256" key="4">
    <source>
        <dbReference type="ARBA" id="ARBA00022840"/>
    </source>
</evidence>
<dbReference type="SMART" id="SM00220">
    <property type="entry name" value="S_TKc"/>
    <property type="match status" value="1"/>
</dbReference>
<evidence type="ECO:0000256" key="2">
    <source>
        <dbReference type="ARBA" id="ARBA00022741"/>
    </source>
</evidence>
<evidence type="ECO:0000256" key="9">
    <source>
        <dbReference type="ARBA" id="ARBA00051693"/>
    </source>
</evidence>
<dbReference type="InterPro" id="IPR011009">
    <property type="entry name" value="Kinase-like_dom_sf"/>
</dbReference>
<evidence type="ECO:0000313" key="12">
    <source>
        <dbReference type="Proteomes" id="UP000664859"/>
    </source>
</evidence>
<reference evidence="11" key="1">
    <citation type="submission" date="2021-02" db="EMBL/GenBank/DDBJ databases">
        <title>First Annotated Genome of the Yellow-green Alga Tribonema minus.</title>
        <authorList>
            <person name="Mahan K.M."/>
        </authorList>
    </citation>
    <scope>NUCLEOTIDE SEQUENCE</scope>
    <source>
        <strain evidence="11">UTEX B ZZ1240</strain>
    </source>
</reference>
<gene>
    <name evidence="11" type="ORF">JKP88DRAFT_165057</name>
</gene>
<dbReference type="EMBL" id="JAFCMP010000279">
    <property type="protein sequence ID" value="KAG5181978.1"/>
    <property type="molecule type" value="Genomic_DNA"/>
</dbReference>
<evidence type="ECO:0000259" key="10">
    <source>
        <dbReference type="PROSITE" id="PS50011"/>
    </source>
</evidence>
<evidence type="ECO:0000256" key="7">
    <source>
        <dbReference type="ARBA" id="ARBA00049014"/>
    </source>
</evidence>
<keyword evidence="1" id="KW-0808">Transferase</keyword>
<proteinExistence type="inferred from homology"/>
<dbReference type="EC" id="2.7.12.2" evidence="6"/>
<evidence type="ECO:0000256" key="3">
    <source>
        <dbReference type="ARBA" id="ARBA00022777"/>
    </source>
</evidence>
<keyword evidence="12" id="KW-1185">Reference proteome</keyword>
<keyword evidence="4" id="KW-0067">ATP-binding</keyword>
<evidence type="ECO:0000313" key="11">
    <source>
        <dbReference type="EMBL" id="KAG5181978.1"/>
    </source>
</evidence>
<protein>
    <recommendedName>
        <fullName evidence="6">mitogen-activated protein kinase kinase</fullName>
        <ecNumber evidence="6">2.7.12.2</ecNumber>
    </recommendedName>
</protein>
<feature type="non-terminal residue" evidence="11">
    <location>
        <position position="1"/>
    </location>
</feature>
<dbReference type="Gene3D" id="1.10.510.10">
    <property type="entry name" value="Transferase(Phosphotransferase) domain 1"/>
    <property type="match status" value="1"/>
</dbReference>
<comment type="catalytic activity">
    <reaction evidence="9">
        <text>L-tyrosyl-[protein] + ATP = O-phospho-L-tyrosyl-[protein] + ADP + H(+)</text>
        <dbReference type="Rhea" id="RHEA:10596"/>
        <dbReference type="Rhea" id="RHEA-COMP:10136"/>
        <dbReference type="Rhea" id="RHEA-COMP:20101"/>
        <dbReference type="ChEBI" id="CHEBI:15378"/>
        <dbReference type="ChEBI" id="CHEBI:30616"/>
        <dbReference type="ChEBI" id="CHEBI:46858"/>
        <dbReference type="ChEBI" id="CHEBI:61978"/>
        <dbReference type="ChEBI" id="CHEBI:456216"/>
        <dbReference type="EC" id="2.7.12.2"/>
    </reaction>
</comment>
<dbReference type="PANTHER" id="PTHR48013">
    <property type="entry name" value="DUAL SPECIFICITY MITOGEN-ACTIVATED PROTEIN KINASE KINASE 5-RELATED"/>
    <property type="match status" value="1"/>
</dbReference>
<dbReference type="GO" id="GO:0004708">
    <property type="term" value="F:MAP kinase kinase activity"/>
    <property type="evidence" value="ECO:0007669"/>
    <property type="project" value="UniProtKB-EC"/>
</dbReference>
<evidence type="ECO:0000256" key="6">
    <source>
        <dbReference type="ARBA" id="ARBA00038999"/>
    </source>
</evidence>
<dbReference type="Pfam" id="PF00069">
    <property type="entry name" value="Pkinase"/>
    <property type="match status" value="1"/>
</dbReference>
<dbReference type="PROSITE" id="PS50011">
    <property type="entry name" value="PROTEIN_KINASE_DOM"/>
    <property type="match status" value="1"/>
</dbReference>
<organism evidence="11 12">
    <name type="scientific">Tribonema minus</name>
    <dbReference type="NCBI Taxonomy" id="303371"/>
    <lineage>
        <taxon>Eukaryota</taxon>
        <taxon>Sar</taxon>
        <taxon>Stramenopiles</taxon>
        <taxon>Ochrophyta</taxon>
        <taxon>PX clade</taxon>
        <taxon>Xanthophyceae</taxon>
        <taxon>Tribonematales</taxon>
        <taxon>Tribonemataceae</taxon>
        <taxon>Tribonema</taxon>
    </lineage>
</organism>
<feature type="domain" description="Protein kinase" evidence="10">
    <location>
        <begin position="1"/>
        <end position="185"/>
    </location>
</feature>
<evidence type="ECO:0000256" key="1">
    <source>
        <dbReference type="ARBA" id="ARBA00022679"/>
    </source>
</evidence>
<comment type="caution">
    <text evidence="11">The sequence shown here is derived from an EMBL/GenBank/DDBJ whole genome shotgun (WGS) entry which is preliminary data.</text>
</comment>
<dbReference type="GO" id="GO:0005524">
    <property type="term" value="F:ATP binding"/>
    <property type="evidence" value="ECO:0007669"/>
    <property type="project" value="UniProtKB-KW"/>
</dbReference>
<comment type="catalytic activity">
    <reaction evidence="8">
        <text>L-threonyl-[protein] + ATP = O-phospho-L-threonyl-[protein] + ADP + H(+)</text>
        <dbReference type="Rhea" id="RHEA:46608"/>
        <dbReference type="Rhea" id="RHEA-COMP:11060"/>
        <dbReference type="Rhea" id="RHEA-COMP:11605"/>
        <dbReference type="ChEBI" id="CHEBI:15378"/>
        <dbReference type="ChEBI" id="CHEBI:30013"/>
        <dbReference type="ChEBI" id="CHEBI:30616"/>
        <dbReference type="ChEBI" id="CHEBI:61977"/>
        <dbReference type="ChEBI" id="CHEBI:456216"/>
        <dbReference type="EC" id="2.7.12.2"/>
    </reaction>
</comment>